<protein>
    <submittedName>
        <fullName evidence="1">Cytidylate kinase-like family protein</fullName>
    </submittedName>
</protein>
<dbReference type="Pfam" id="PF13189">
    <property type="entry name" value="Cytidylate_kin2"/>
    <property type="match status" value="1"/>
</dbReference>
<dbReference type="InterPro" id="IPR027417">
    <property type="entry name" value="P-loop_NTPase"/>
</dbReference>
<reference evidence="1" key="1">
    <citation type="journal article" date="2020" name="Biotechnol. Biofuels">
        <title>New insights from the biogas microbiome by comprehensive genome-resolved metagenomics of nearly 1600 species originating from multiple anaerobic digesters.</title>
        <authorList>
            <person name="Campanaro S."/>
            <person name="Treu L."/>
            <person name="Rodriguez-R L.M."/>
            <person name="Kovalovszki A."/>
            <person name="Ziels R.M."/>
            <person name="Maus I."/>
            <person name="Zhu X."/>
            <person name="Kougias P.G."/>
            <person name="Basile A."/>
            <person name="Luo G."/>
            <person name="Schluter A."/>
            <person name="Konstantinidis K.T."/>
            <person name="Angelidaki I."/>
        </authorList>
    </citation>
    <scope>NUCLEOTIDE SEQUENCE</scope>
    <source>
        <strain evidence="1">AS06rmzACSIP_7</strain>
    </source>
</reference>
<evidence type="ECO:0000313" key="1">
    <source>
        <dbReference type="EMBL" id="NLW34369.1"/>
    </source>
</evidence>
<dbReference type="Proteomes" id="UP000777265">
    <property type="component" value="Unassembled WGS sequence"/>
</dbReference>
<dbReference type="AlphaFoldDB" id="A0A971S091"/>
<dbReference type="SUPFAM" id="SSF52540">
    <property type="entry name" value="P-loop containing nucleoside triphosphate hydrolases"/>
    <property type="match status" value="1"/>
</dbReference>
<proteinExistence type="predicted"/>
<sequence>MAIVTMSREFGSGGREVGHAVADVMGYEYIDRKRILEDMRKEGKIWEEKAKHFDENYPNLWERNDWAFRGFVALNQSHFVNHALRGNVVLMGRGGNFLLRQFRFVLKVRIKAPFEQRVERVMARYDINRETAEYLIEKADSEMAKAVYLIYGRNWDDPQEYDMVFDTSEEDREGIVSVVKKALLEKERYNTPEERQALEIRALAERIKATVLSDPDLIISMLDVDPREEGLAKYGLVVRGLVHKREDVRLIEGIAKRMAGAIPIEFRVQYRAYPRFGRIDIT</sequence>
<evidence type="ECO:0000313" key="2">
    <source>
        <dbReference type="Proteomes" id="UP000777265"/>
    </source>
</evidence>
<dbReference type="GO" id="GO:0016301">
    <property type="term" value="F:kinase activity"/>
    <property type="evidence" value="ECO:0007669"/>
    <property type="project" value="UniProtKB-KW"/>
</dbReference>
<comment type="caution">
    <text evidence="1">The sequence shown here is derived from an EMBL/GenBank/DDBJ whole genome shotgun (WGS) entry which is preliminary data.</text>
</comment>
<gene>
    <name evidence="1" type="ORF">GXY80_02650</name>
</gene>
<organism evidence="1 2">
    <name type="scientific">Syntrophorhabdus aromaticivorans</name>
    <dbReference type="NCBI Taxonomy" id="328301"/>
    <lineage>
        <taxon>Bacteria</taxon>
        <taxon>Pseudomonadati</taxon>
        <taxon>Thermodesulfobacteriota</taxon>
        <taxon>Syntrophorhabdia</taxon>
        <taxon>Syntrophorhabdales</taxon>
        <taxon>Syntrophorhabdaceae</taxon>
        <taxon>Syntrophorhabdus</taxon>
    </lineage>
</organism>
<reference evidence="1" key="2">
    <citation type="submission" date="2020-01" db="EMBL/GenBank/DDBJ databases">
        <authorList>
            <person name="Campanaro S."/>
        </authorList>
    </citation>
    <scope>NUCLEOTIDE SEQUENCE</scope>
    <source>
        <strain evidence="1">AS06rmzACSIP_7</strain>
    </source>
</reference>
<name>A0A971S091_9BACT</name>
<keyword evidence="1" id="KW-0418">Kinase</keyword>
<keyword evidence="1" id="KW-0808">Transferase</keyword>
<dbReference type="Gene3D" id="3.40.50.300">
    <property type="entry name" value="P-loop containing nucleotide triphosphate hydrolases"/>
    <property type="match status" value="1"/>
</dbReference>
<accession>A0A971S091</accession>
<dbReference type="EMBL" id="JAAYEE010000042">
    <property type="protein sequence ID" value="NLW34369.1"/>
    <property type="molecule type" value="Genomic_DNA"/>
</dbReference>